<dbReference type="OrthoDB" id="9132559at2"/>
<dbReference type="Proteomes" id="UP000434209">
    <property type="component" value="Chromosome 2"/>
</dbReference>
<dbReference type="KEGG" id="pacp:FAZ97_17330"/>
<keyword evidence="2" id="KW-1185">Reference proteome</keyword>
<gene>
    <name evidence="1" type="ORF">FAZ97_17330</name>
</gene>
<dbReference type="AlphaFoldDB" id="A0A7Z2G7N2"/>
<accession>A0A7Z2G7N2</accession>
<reference evidence="1 2" key="1">
    <citation type="submission" date="2019-12" db="EMBL/GenBank/DDBJ databases">
        <title>Paraburkholderia acidiphila 7Q-K02 sp. nov and Paraburkholderia acidisoli DHF22 sp. nov., two strains isolated from forest soil.</title>
        <authorList>
            <person name="Gao Z."/>
            <person name="Qiu L."/>
        </authorList>
    </citation>
    <scope>NUCLEOTIDE SEQUENCE [LARGE SCALE GENOMIC DNA]</scope>
    <source>
        <strain evidence="1 2">7Q-K02</strain>
    </source>
</reference>
<dbReference type="Pfam" id="PF13876">
    <property type="entry name" value="Phage_gp49_66"/>
    <property type="match status" value="1"/>
</dbReference>
<name>A0A7Z2G7N2_9BURK</name>
<proteinExistence type="predicted"/>
<organism evidence="1 2">
    <name type="scientific">Paraburkholderia acidiphila</name>
    <dbReference type="NCBI Taxonomy" id="2571747"/>
    <lineage>
        <taxon>Bacteria</taxon>
        <taxon>Pseudomonadati</taxon>
        <taxon>Pseudomonadota</taxon>
        <taxon>Betaproteobacteria</taxon>
        <taxon>Burkholderiales</taxon>
        <taxon>Burkholderiaceae</taxon>
        <taxon>Paraburkholderia</taxon>
    </lineage>
</organism>
<evidence type="ECO:0000313" key="1">
    <source>
        <dbReference type="EMBL" id="QGZ56727.1"/>
    </source>
</evidence>
<evidence type="ECO:0000313" key="2">
    <source>
        <dbReference type="Proteomes" id="UP000434209"/>
    </source>
</evidence>
<dbReference type="EMBL" id="CP046910">
    <property type="protein sequence ID" value="QGZ56727.1"/>
    <property type="molecule type" value="Genomic_DNA"/>
</dbReference>
<protein>
    <recommendedName>
        <fullName evidence="3">N4 Gp49/Sf6 Gp66 family protein</fullName>
    </recommendedName>
</protein>
<evidence type="ECO:0008006" key="3">
    <source>
        <dbReference type="Google" id="ProtNLM"/>
    </source>
</evidence>
<sequence length="115" mass="12904">MTITEKRMEGANLEPQPYVSLADVQREIRSVHYFTAYDGVRGSTPPGLRSYVPRQALKAVTFCVLELRNGFIVTGESVCARDDAFDDEKGRAHALERAMEKLTGYVIYAWKSAQS</sequence>
<dbReference type="InterPro" id="IPR025915">
    <property type="entry name" value="Phage_gp49_66"/>
</dbReference>